<dbReference type="PANTHER" id="PTHR22900:SF5">
    <property type="entry name" value="PROTEIN CBG14245"/>
    <property type="match status" value="1"/>
</dbReference>
<dbReference type="WBParaSite" id="TCONS_00010033.p1">
    <property type="protein sequence ID" value="TCONS_00010033.p1"/>
    <property type="gene ID" value="XLOC_007728"/>
</dbReference>
<dbReference type="GO" id="GO:0016020">
    <property type="term" value="C:membrane"/>
    <property type="evidence" value="ECO:0007669"/>
    <property type="project" value="InterPro"/>
</dbReference>
<dbReference type="GO" id="GO:1902884">
    <property type="term" value="P:positive regulation of response to oxidative stress"/>
    <property type="evidence" value="ECO:0007669"/>
    <property type="project" value="InterPro"/>
</dbReference>
<accession>A0AAF5DCJ3</accession>
<dbReference type="GO" id="GO:0047756">
    <property type="term" value="F:chondroitin 4-sulfotransferase activity"/>
    <property type="evidence" value="ECO:0007669"/>
    <property type="project" value="InterPro"/>
</dbReference>
<proteinExistence type="predicted"/>
<evidence type="ECO:0008006" key="3">
    <source>
        <dbReference type="Google" id="ProtNLM"/>
    </source>
</evidence>
<dbReference type="AlphaFoldDB" id="A0AAF5DCJ3"/>
<protein>
    <recommendedName>
        <fullName evidence="3">Sulfotransferase domain-containing protein</fullName>
    </recommendedName>
</protein>
<name>A0AAF5DCJ3_STRER</name>
<keyword evidence="1" id="KW-1185">Reference proteome</keyword>
<evidence type="ECO:0000313" key="2">
    <source>
        <dbReference type="WBParaSite" id="TCONS_00010033.p1"/>
    </source>
</evidence>
<organism evidence="1 2">
    <name type="scientific">Strongyloides stercoralis</name>
    <name type="common">Threadworm</name>
    <dbReference type="NCBI Taxonomy" id="6248"/>
    <lineage>
        <taxon>Eukaryota</taxon>
        <taxon>Metazoa</taxon>
        <taxon>Ecdysozoa</taxon>
        <taxon>Nematoda</taxon>
        <taxon>Chromadorea</taxon>
        <taxon>Rhabditida</taxon>
        <taxon>Tylenchina</taxon>
        <taxon>Panagrolaimomorpha</taxon>
        <taxon>Strongyloidoidea</taxon>
        <taxon>Strongyloididae</taxon>
        <taxon>Strongyloides</taxon>
    </lineage>
</organism>
<dbReference type="InterPro" id="IPR007669">
    <property type="entry name" value="Chst-1-like"/>
</dbReference>
<reference evidence="2" key="1">
    <citation type="submission" date="2024-02" db="UniProtKB">
        <authorList>
            <consortium name="WormBaseParasite"/>
        </authorList>
    </citation>
    <scope>IDENTIFICATION</scope>
</reference>
<dbReference type="PANTHER" id="PTHR22900">
    <property type="entry name" value="PROTEIN CBG14245-RELATED"/>
    <property type="match status" value="1"/>
</dbReference>
<evidence type="ECO:0000313" key="1">
    <source>
        <dbReference type="Proteomes" id="UP000035681"/>
    </source>
</evidence>
<sequence>MNIVKNINQWIYAFMLWQTLNHKSIPYTKQKEFVYNFHFYPQTWSCDYYKHRKEFTYIKYNSSDKDSFSNNIAKILLNSHVSNETSNFIKKMINDVKTDHITFSQNETTIYKNMLYNDPLLLQKVCSIYYYDFIEFGFEFPKESNASEENVINSINKTNQNLKYFHPIPIINRTLSKKYVELFFIPRLNLGTCLLGKTGSAVTRMIFCYLKKKKNKMNPNDFKICDFDNKHFNNLKNFEEIYGVKKFNRLIKRYNFVIFVRNPIERLISGFMHLCYYGIGKNKVRYCYGCNKNLTCFVNVLEKRLWQTLNHKVLPYKNKEELFYSHHFYPQTWRCDYYKQHKEFTYIKYNSSDKDSFFNNYAKFLQKYQVSNKTLNFIKEKIFDVKTDHVTISKNETKIYKNMLYNDPLLLQKKVYNEKDSVLKQIIKNLVLFRFGLITYTKKENEINSINKTNHNLKNLYPIPIINRTLSKEYNHLFIIPRLKLGTCLIGKTGSSISIMIFCYLKKKKNNMNPKDFKLCGYNRKYYNNLKHFEKTYGVKKFNRLIKRYNFVIFVRNPIERLISGFMHLCYNNIKKENYYCNECKKNFTCFVNILEKRLWQILNHNRIPYTKHKEFVYNYHFYPQTWSCDYYKHHKEFTYIKYNSSDKESFSNNIAKILSNSHVSNETSNFIKKMINDVKTDHITFSQNETTIYKNMLYNDSLLLQKVCSIYYFDFIQFGFEFPEKSNASEENEINSINKTNHSLKNLHPIPIINRTLAKEYIRLFFLPSLKLGICFIGKTGSFVTYKIFCYLKKKKNKMNQNKLTSCKMDGKNYDNLANLEKNYGVKNFKQFYKKLNLVRFVRNPIERLISGFIHLCYYGVDKNVQYCYGCNKNLTCFVNVLEKRLWQTLNHKVLPYKNNEEYMYSHHFYPQTWGCEYYKTHNKFTYIKYSSSDKASFSNNISKLVLNSNVSNKTLNFIKKRINIIKPHTTVSKKKTTIYKNMLYNDLLLLQKVCSIYYYDFIQFGFEFPKECKN</sequence>
<dbReference type="Pfam" id="PF03567">
    <property type="entry name" value="Sulfotransfer_2"/>
    <property type="match status" value="4"/>
</dbReference>
<dbReference type="InterPro" id="IPR005331">
    <property type="entry name" value="Sulfotransferase"/>
</dbReference>
<dbReference type="Proteomes" id="UP000035681">
    <property type="component" value="Unplaced"/>
</dbReference>
<dbReference type="GO" id="GO:0050650">
    <property type="term" value="P:chondroitin sulfate proteoglycan biosynthetic process"/>
    <property type="evidence" value="ECO:0007669"/>
    <property type="project" value="InterPro"/>
</dbReference>